<accession>A0A432ZQ79</accession>
<comment type="caution">
    <text evidence="8">The sequence shown here is derived from an EMBL/GenBank/DDBJ whole genome shotgun (WGS) entry which is preliminary data.</text>
</comment>
<evidence type="ECO:0000256" key="1">
    <source>
        <dbReference type="ARBA" id="ARBA00022729"/>
    </source>
</evidence>
<dbReference type="InterPro" id="IPR038670">
    <property type="entry name" value="HslJ-like_sf"/>
</dbReference>
<reference evidence="8 9" key="1">
    <citation type="journal article" date="2011" name="Front. Microbiol.">
        <title>Genomic signatures of strain selection and enhancement in Bacillus atrophaeus var. globigii, a historical biowarfare simulant.</title>
        <authorList>
            <person name="Gibbons H.S."/>
            <person name="Broomall S.M."/>
            <person name="McNew L.A."/>
            <person name="Daligault H."/>
            <person name="Chapman C."/>
            <person name="Bruce D."/>
            <person name="Karavis M."/>
            <person name="Krepps M."/>
            <person name="McGregor P.A."/>
            <person name="Hong C."/>
            <person name="Park K.H."/>
            <person name="Akmal A."/>
            <person name="Feldman A."/>
            <person name="Lin J.S."/>
            <person name="Chang W.E."/>
            <person name="Higgs B.W."/>
            <person name="Demirev P."/>
            <person name="Lindquist J."/>
            <person name="Liem A."/>
            <person name="Fochler E."/>
            <person name="Read T.D."/>
            <person name="Tapia R."/>
            <person name="Johnson S."/>
            <person name="Bishop-Lilly K.A."/>
            <person name="Detter C."/>
            <person name="Han C."/>
            <person name="Sozhamannan S."/>
            <person name="Rosenzweig C.N."/>
            <person name="Skowronski E.W."/>
        </authorList>
    </citation>
    <scope>NUCLEOTIDE SEQUENCE [LARGE SCALE GENOMIC DNA]</scope>
    <source>
        <strain evidence="8 9">CC-PW-9</strain>
    </source>
</reference>
<dbReference type="InterPro" id="IPR053147">
    <property type="entry name" value="Hsp_HslJ-like"/>
</dbReference>
<sequence length="332" mass="37491">MGQNTVKTDKCWMVLWAMLAGLALAGCQPAAEHTEPSASRKVEFYCANDTVTVSFPNDEQLLLSHHGQQYQLARQVSASGAHYKTEDQTKPLTEFWNKGHEALVLIEGERLPTCVEKNFLPNALVARGQEPFWRVDKSLVELHWQTPDDSRRFPLIDSQRRSIEPLRWTYAAGNDQRAGNERIELEITQQLCQDTMSGQWFPYRAQFNYQQQQYQGCAGETDELLLGTHWIPEATADDSNSEAWLQFTLDGRVTGNAGCNAFRGRYKVQGQTLSIGPLIATRKDCPEAVMTAEQGFLKRLESTQKMNFSDYGKLVLSDGRGHQLRLVSEAAE</sequence>
<feature type="chain" id="PRO_5019322886" description="Secreted protein containing HslJ-like protein" evidence="5">
    <location>
        <begin position="26"/>
        <end position="332"/>
    </location>
</feature>
<evidence type="ECO:0000256" key="2">
    <source>
        <dbReference type="ARBA" id="ARBA00023136"/>
    </source>
</evidence>
<dbReference type="OrthoDB" id="5348860at2"/>
<proteinExistence type="predicted"/>
<keyword evidence="2" id="KW-0472">Membrane</keyword>
<name>A0A432ZQ79_9GAMM</name>
<evidence type="ECO:0000256" key="3">
    <source>
        <dbReference type="ARBA" id="ARBA00023139"/>
    </source>
</evidence>
<dbReference type="InterPro" id="IPR036328">
    <property type="entry name" value="MliC_sf"/>
</dbReference>
<evidence type="ECO:0000313" key="8">
    <source>
        <dbReference type="EMBL" id="RUO79988.1"/>
    </source>
</evidence>
<keyword evidence="3" id="KW-0564">Palmitate</keyword>
<dbReference type="PROSITE" id="PS51257">
    <property type="entry name" value="PROKAR_LIPOPROTEIN"/>
    <property type="match status" value="1"/>
</dbReference>
<feature type="domain" description="C-type lysozyme inhibitor" evidence="7">
    <location>
        <begin position="44"/>
        <end position="106"/>
    </location>
</feature>
<dbReference type="Pfam" id="PF03724">
    <property type="entry name" value="META"/>
    <property type="match status" value="1"/>
</dbReference>
<feature type="signal peptide" evidence="5">
    <location>
        <begin position="1"/>
        <end position="25"/>
    </location>
</feature>
<dbReference type="Gene3D" id="2.40.128.270">
    <property type="match status" value="1"/>
</dbReference>
<dbReference type="PANTHER" id="PTHR35535:SF1">
    <property type="entry name" value="HEAT SHOCK PROTEIN HSLJ"/>
    <property type="match status" value="1"/>
</dbReference>
<evidence type="ECO:0000259" key="7">
    <source>
        <dbReference type="Pfam" id="PF09864"/>
    </source>
</evidence>
<dbReference type="SUPFAM" id="SSF141488">
    <property type="entry name" value="YdhA-like"/>
    <property type="match status" value="1"/>
</dbReference>
<dbReference type="PANTHER" id="PTHR35535">
    <property type="entry name" value="HEAT SHOCK PROTEIN HSLJ"/>
    <property type="match status" value="1"/>
</dbReference>
<keyword evidence="9" id="KW-1185">Reference proteome</keyword>
<evidence type="ECO:0000259" key="6">
    <source>
        <dbReference type="Pfam" id="PF03724"/>
    </source>
</evidence>
<keyword evidence="4" id="KW-0449">Lipoprotein</keyword>
<evidence type="ECO:0008006" key="10">
    <source>
        <dbReference type="Google" id="ProtNLM"/>
    </source>
</evidence>
<keyword evidence="1 5" id="KW-0732">Signal</keyword>
<dbReference type="Gene3D" id="2.40.128.200">
    <property type="match status" value="1"/>
</dbReference>
<feature type="domain" description="DUF306" evidence="6">
    <location>
        <begin position="235"/>
        <end position="324"/>
    </location>
</feature>
<dbReference type="Proteomes" id="UP000287996">
    <property type="component" value="Unassembled WGS sequence"/>
</dbReference>
<dbReference type="InterPro" id="IPR005184">
    <property type="entry name" value="DUF306_Meta_HslJ"/>
</dbReference>
<evidence type="ECO:0000313" key="9">
    <source>
        <dbReference type="Proteomes" id="UP000287996"/>
    </source>
</evidence>
<dbReference type="EMBL" id="PIQH01000007">
    <property type="protein sequence ID" value="RUO79988.1"/>
    <property type="molecule type" value="Genomic_DNA"/>
</dbReference>
<gene>
    <name evidence="8" type="ORF">CWI84_08495</name>
</gene>
<dbReference type="InterPro" id="IPR018660">
    <property type="entry name" value="MliC"/>
</dbReference>
<evidence type="ECO:0000256" key="4">
    <source>
        <dbReference type="ARBA" id="ARBA00023288"/>
    </source>
</evidence>
<protein>
    <recommendedName>
        <fullName evidence="10">Secreted protein containing HslJ-like protein</fullName>
    </recommendedName>
</protein>
<dbReference type="Pfam" id="PF09864">
    <property type="entry name" value="MliC"/>
    <property type="match status" value="1"/>
</dbReference>
<dbReference type="AlphaFoldDB" id="A0A432ZQ79"/>
<evidence type="ECO:0000256" key="5">
    <source>
        <dbReference type="SAM" id="SignalP"/>
    </source>
</evidence>
<organism evidence="8 9">
    <name type="scientific">Idiomarina tyrosinivorans</name>
    <dbReference type="NCBI Taxonomy" id="1445662"/>
    <lineage>
        <taxon>Bacteria</taxon>
        <taxon>Pseudomonadati</taxon>
        <taxon>Pseudomonadota</taxon>
        <taxon>Gammaproteobacteria</taxon>
        <taxon>Alteromonadales</taxon>
        <taxon>Idiomarinaceae</taxon>
        <taxon>Idiomarina</taxon>
    </lineage>
</organism>